<protein>
    <submittedName>
        <fullName evidence="2">WD40 repeat-like protein</fullName>
    </submittedName>
</protein>
<sequence length="598" mass="67003">MEFSPQYRSTNGSLPSPNGTFISSLTGSRLIIRDAHSLQIKRIINLNLDFAQRISFMKWSPQVKNELCVGWNGLASGKRRSGIDKTEEEGGAPLRLLVADEETIQVYDMKDDKWTATINQGFGGIRNVDFGRNQDEIIVFADYQLKITVWSLVNSKHVEIPNPKFSTSVGYGYRPCTSHFALLGRQATHDVITVHNHTNYRLASTWTLPTLDAQGLKWAPCGRWIAVWESAASGYKVLIYTSDGHLYRTYDRQCDGLGVKSVEWSPNSDFLTIGSYDGRMVFLSNYTFSPVIEMNHTSTIRLPGVSVWSECLTASRERQYSIVSQPMLLPTFPCHPSEVHQKLGISTIAFNHPDGHLVATKNDSMPTTVWIWSLKLLKPYTVLVHLTPVKSIQWHPTIPDLLMILCTNDDDSRGNGVVYLWSSRWKQPRAVVTPMERASGQFWAKWLYTPKPTNSATASNGTSGSSSTGSLVCDRRSRSPEKECDKKPTVMFGDRDGFAMGYVEDEMVDVSDIMGVITEDDGYITEKRAWNPRDWAFSSPTQQQPPTPQSNYPYSVNNGLSRGGLGSALGQSSNSDNSGNSKNEEDDYRHRRHVSVKS</sequence>
<dbReference type="InParanoid" id="A0A3N4LC25"/>
<dbReference type="InterPro" id="IPR015943">
    <property type="entry name" value="WD40/YVTN_repeat-like_dom_sf"/>
</dbReference>
<dbReference type="OrthoDB" id="10257284at2759"/>
<dbReference type="GO" id="GO:1990811">
    <property type="term" value="C:MWP complex"/>
    <property type="evidence" value="ECO:0007669"/>
    <property type="project" value="TreeGrafter"/>
</dbReference>
<keyword evidence="3" id="KW-1185">Reference proteome</keyword>
<evidence type="ECO:0000256" key="1">
    <source>
        <dbReference type="SAM" id="MobiDB-lite"/>
    </source>
</evidence>
<dbReference type="AlphaFoldDB" id="A0A3N4LC25"/>
<dbReference type="EMBL" id="ML121571">
    <property type="protein sequence ID" value="RPB20444.1"/>
    <property type="molecule type" value="Genomic_DNA"/>
</dbReference>
<feature type="compositionally biased region" description="Low complexity" evidence="1">
    <location>
        <begin position="454"/>
        <end position="470"/>
    </location>
</feature>
<accession>A0A3N4LC25</accession>
<dbReference type="PANTHER" id="PTHR16220">
    <property type="entry name" value="WD REPEAT PROTEIN 8-RELATED"/>
    <property type="match status" value="1"/>
</dbReference>
<organism evidence="2 3">
    <name type="scientific">Terfezia boudieri ATCC MYA-4762</name>
    <dbReference type="NCBI Taxonomy" id="1051890"/>
    <lineage>
        <taxon>Eukaryota</taxon>
        <taxon>Fungi</taxon>
        <taxon>Dikarya</taxon>
        <taxon>Ascomycota</taxon>
        <taxon>Pezizomycotina</taxon>
        <taxon>Pezizomycetes</taxon>
        <taxon>Pezizales</taxon>
        <taxon>Pezizaceae</taxon>
        <taxon>Terfezia</taxon>
    </lineage>
</organism>
<dbReference type="GO" id="GO:0005815">
    <property type="term" value="C:microtubule organizing center"/>
    <property type="evidence" value="ECO:0007669"/>
    <property type="project" value="TreeGrafter"/>
</dbReference>
<evidence type="ECO:0000313" key="2">
    <source>
        <dbReference type="EMBL" id="RPB20444.1"/>
    </source>
</evidence>
<dbReference type="PANTHER" id="PTHR16220:SF0">
    <property type="entry name" value="WD REPEAT-CONTAINING PROTEIN WRAP73"/>
    <property type="match status" value="1"/>
</dbReference>
<name>A0A3N4LC25_9PEZI</name>
<dbReference type="Gene3D" id="2.130.10.10">
    <property type="entry name" value="YVTN repeat-like/Quinoprotein amine dehydrogenase"/>
    <property type="match status" value="2"/>
</dbReference>
<reference evidence="2 3" key="1">
    <citation type="journal article" date="2018" name="Nat. Ecol. Evol.">
        <title>Pezizomycetes genomes reveal the molecular basis of ectomycorrhizal truffle lifestyle.</title>
        <authorList>
            <person name="Murat C."/>
            <person name="Payen T."/>
            <person name="Noel B."/>
            <person name="Kuo A."/>
            <person name="Morin E."/>
            <person name="Chen J."/>
            <person name="Kohler A."/>
            <person name="Krizsan K."/>
            <person name="Balestrini R."/>
            <person name="Da Silva C."/>
            <person name="Montanini B."/>
            <person name="Hainaut M."/>
            <person name="Levati E."/>
            <person name="Barry K.W."/>
            <person name="Belfiori B."/>
            <person name="Cichocki N."/>
            <person name="Clum A."/>
            <person name="Dockter R.B."/>
            <person name="Fauchery L."/>
            <person name="Guy J."/>
            <person name="Iotti M."/>
            <person name="Le Tacon F."/>
            <person name="Lindquist E.A."/>
            <person name="Lipzen A."/>
            <person name="Malagnac F."/>
            <person name="Mello A."/>
            <person name="Molinier V."/>
            <person name="Miyauchi S."/>
            <person name="Poulain J."/>
            <person name="Riccioni C."/>
            <person name="Rubini A."/>
            <person name="Sitrit Y."/>
            <person name="Splivallo R."/>
            <person name="Traeger S."/>
            <person name="Wang M."/>
            <person name="Zifcakova L."/>
            <person name="Wipf D."/>
            <person name="Zambonelli A."/>
            <person name="Paolocci F."/>
            <person name="Nowrousian M."/>
            <person name="Ottonello S."/>
            <person name="Baldrian P."/>
            <person name="Spatafora J.W."/>
            <person name="Henrissat B."/>
            <person name="Nagy L.G."/>
            <person name="Aury J.M."/>
            <person name="Wincker P."/>
            <person name="Grigoriev I.V."/>
            <person name="Bonfante P."/>
            <person name="Martin F.M."/>
        </authorList>
    </citation>
    <scope>NUCLEOTIDE SEQUENCE [LARGE SCALE GENOMIC DNA]</scope>
    <source>
        <strain evidence="2 3">ATCC MYA-4762</strain>
    </source>
</reference>
<proteinExistence type="predicted"/>
<dbReference type="STRING" id="1051890.A0A3N4LC25"/>
<evidence type="ECO:0000313" key="3">
    <source>
        <dbReference type="Proteomes" id="UP000267821"/>
    </source>
</evidence>
<dbReference type="Proteomes" id="UP000267821">
    <property type="component" value="Unassembled WGS sequence"/>
</dbReference>
<dbReference type="GO" id="GO:1990810">
    <property type="term" value="P:microtubule anchoring at mitotic spindle pole body"/>
    <property type="evidence" value="ECO:0007669"/>
    <property type="project" value="TreeGrafter"/>
</dbReference>
<feature type="compositionally biased region" description="Low complexity" evidence="1">
    <location>
        <begin position="549"/>
        <end position="560"/>
    </location>
</feature>
<dbReference type="InterPro" id="IPR052778">
    <property type="entry name" value="Centrosome-WD_assoc"/>
</dbReference>
<feature type="region of interest" description="Disordered" evidence="1">
    <location>
        <begin position="535"/>
        <end position="598"/>
    </location>
</feature>
<feature type="region of interest" description="Disordered" evidence="1">
    <location>
        <begin position="454"/>
        <end position="488"/>
    </location>
</feature>
<feature type="compositionally biased region" description="Low complexity" evidence="1">
    <location>
        <begin position="568"/>
        <end position="581"/>
    </location>
</feature>
<dbReference type="SUPFAM" id="SSF69322">
    <property type="entry name" value="Tricorn protease domain 2"/>
    <property type="match status" value="1"/>
</dbReference>
<feature type="compositionally biased region" description="Basic and acidic residues" evidence="1">
    <location>
        <begin position="473"/>
        <end position="488"/>
    </location>
</feature>
<gene>
    <name evidence="2" type="ORF">L211DRAFT_519384</name>
</gene>